<keyword evidence="2" id="KW-1133">Transmembrane helix</keyword>
<dbReference type="PhylomeDB" id="Q1ARC9"/>
<dbReference type="STRING" id="266117.Rxyl_3142"/>
<dbReference type="PANTHER" id="PTHR34703:SF1">
    <property type="entry name" value="ANTIPORTER SUBUNIT MNHG2-RELATED"/>
    <property type="match status" value="1"/>
</dbReference>
<feature type="transmembrane region" description="Helical" evidence="2">
    <location>
        <begin position="6"/>
        <end position="28"/>
    </location>
</feature>
<keyword evidence="4" id="KW-1185">Reference proteome</keyword>
<feature type="transmembrane region" description="Helical" evidence="2">
    <location>
        <begin position="40"/>
        <end position="57"/>
    </location>
</feature>
<feature type="transmembrane region" description="Helical" evidence="2">
    <location>
        <begin position="63"/>
        <end position="86"/>
    </location>
</feature>
<dbReference type="NCBIfam" id="TIGR01300">
    <property type="entry name" value="CPA3_mnhG_phaG"/>
    <property type="match status" value="1"/>
</dbReference>
<dbReference type="RefSeq" id="WP_011566054.1">
    <property type="nucleotide sequence ID" value="NC_008148.1"/>
</dbReference>
<comment type="similarity">
    <text evidence="1">Belongs to the CPA3 antiporters (TC 2.A.63) subunit G family.</text>
</comment>
<dbReference type="OrthoDB" id="3214257at2"/>
<dbReference type="AlphaFoldDB" id="Q1ARC9"/>
<dbReference type="Pfam" id="PF03334">
    <property type="entry name" value="PhaG_MnhG_YufB"/>
    <property type="match status" value="1"/>
</dbReference>
<keyword evidence="2" id="KW-0812">Transmembrane</keyword>
<accession>Q1ARC9</accession>
<evidence type="ECO:0000256" key="2">
    <source>
        <dbReference type="SAM" id="Phobius"/>
    </source>
</evidence>
<evidence type="ECO:0000313" key="3">
    <source>
        <dbReference type="EMBL" id="ABG06049.1"/>
    </source>
</evidence>
<protein>
    <submittedName>
        <fullName evidence="3">Na+/H+ antiporter subunit</fullName>
    </submittedName>
</protein>
<dbReference type="KEGG" id="rxy:Rxyl_3142"/>
<dbReference type="PANTHER" id="PTHR34703">
    <property type="entry name" value="ANTIPORTER SUBUNIT MNHG2-RELATED"/>
    <property type="match status" value="1"/>
</dbReference>
<dbReference type="GO" id="GO:0015385">
    <property type="term" value="F:sodium:proton antiporter activity"/>
    <property type="evidence" value="ECO:0007669"/>
    <property type="project" value="TreeGrafter"/>
</dbReference>
<sequence length="115" mass="12235">MGALLPWIADAFVVLGVAVITVGVYGMLRMPDTYTRLHAASKAVFLGVISLLAASVVTGEPEIVFRVILISLFLLLTSPVSAHVIGRAAYRRGERMLAPDPVDESGRGGWGASER</sequence>
<dbReference type="EMBL" id="CP000386">
    <property type="protein sequence ID" value="ABG06049.1"/>
    <property type="molecule type" value="Genomic_DNA"/>
</dbReference>
<dbReference type="Proteomes" id="UP000006637">
    <property type="component" value="Chromosome"/>
</dbReference>
<gene>
    <name evidence="3" type="ordered locus">Rxyl_3142</name>
</gene>
<evidence type="ECO:0000256" key="1">
    <source>
        <dbReference type="ARBA" id="ARBA00008404"/>
    </source>
</evidence>
<reference evidence="3 4" key="1">
    <citation type="submission" date="2006-06" db="EMBL/GenBank/DDBJ databases">
        <title>Complete sequence of Rubrobacter xylanophilus DSM 9941.</title>
        <authorList>
            <consortium name="US DOE Joint Genome Institute"/>
            <person name="Copeland A."/>
            <person name="Lucas S."/>
            <person name="Lapidus A."/>
            <person name="Barry K."/>
            <person name="Detter J.C."/>
            <person name="Glavina del Rio T."/>
            <person name="Hammon N."/>
            <person name="Israni S."/>
            <person name="Dalin E."/>
            <person name="Tice H."/>
            <person name="Pitluck S."/>
            <person name="Munk A.C."/>
            <person name="Brettin T."/>
            <person name="Bruce D."/>
            <person name="Han C."/>
            <person name="Tapia R."/>
            <person name="Gilna P."/>
            <person name="Schmutz J."/>
            <person name="Larimer F."/>
            <person name="Land M."/>
            <person name="Hauser L."/>
            <person name="Kyrpides N."/>
            <person name="Lykidis A."/>
            <person name="da Costa M.S."/>
            <person name="Rainey F.A."/>
            <person name="Empadinhas N."/>
            <person name="Jolivet E."/>
            <person name="Battista J.R."/>
            <person name="Richardson P."/>
        </authorList>
    </citation>
    <scope>NUCLEOTIDE SEQUENCE [LARGE SCALE GENOMIC DNA]</scope>
    <source>
        <strain evidence="4">DSM 9941 / NBRC 16129 / PRD-1</strain>
    </source>
</reference>
<keyword evidence="2" id="KW-0472">Membrane</keyword>
<dbReference type="InterPro" id="IPR005133">
    <property type="entry name" value="PhaG_MnhG_YufB"/>
</dbReference>
<proteinExistence type="inferred from homology"/>
<dbReference type="NCBIfam" id="NF009314">
    <property type="entry name" value="PRK12674.1-2"/>
    <property type="match status" value="1"/>
</dbReference>
<evidence type="ECO:0000313" key="4">
    <source>
        <dbReference type="Proteomes" id="UP000006637"/>
    </source>
</evidence>
<organism evidence="3 4">
    <name type="scientific">Rubrobacter xylanophilus (strain DSM 9941 / JCM 11954 / NBRC 16129 / PRD-1)</name>
    <dbReference type="NCBI Taxonomy" id="266117"/>
    <lineage>
        <taxon>Bacteria</taxon>
        <taxon>Bacillati</taxon>
        <taxon>Actinomycetota</taxon>
        <taxon>Rubrobacteria</taxon>
        <taxon>Rubrobacterales</taxon>
        <taxon>Rubrobacteraceae</taxon>
        <taxon>Rubrobacter</taxon>
    </lineage>
</organism>
<dbReference type="HOGENOM" id="CLU_121334_2_3_11"/>
<dbReference type="eggNOG" id="COG1320">
    <property type="taxonomic scope" value="Bacteria"/>
</dbReference>
<name>Q1ARC9_RUBXD</name>